<dbReference type="RefSeq" id="WP_066792355.1">
    <property type="nucleotide sequence ID" value="NZ_CAJFGC010000097.1"/>
</dbReference>
<gene>
    <name evidence="1" type="ORF">AYJ05_03865</name>
</gene>
<proteinExistence type="predicted"/>
<dbReference type="SUPFAM" id="SSF52833">
    <property type="entry name" value="Thioredoxin-like"/>
    <property type="match status" value="1"/>
</dbReference>
<dbReference type="InterPro" id="IPR036249">
    <property type="entry name" value="Thioredoxin-like_sf"/>
</dbReference>
<dbReference type="STRING" id="1705.CA21670_01285"/>
<accession>A0A110A805</accession>
<protein>
    <submittedName>
        <fullName evidence="1">Glutaredoxin</fullName>
    </submittedName>
</protein>
<comment type="caution">
    <text evidence="1">The sequence shown here is derived from an EMBL/GenBank/DDBJ whole genome shotgun (WGS) entry which is preliminary data.</text>
</comment>
<evidence type="ECO:0000313" key="2">
    <source>
        <dbReference type="Proteomes" id="UP000076947"/>
    </source>
</evidence>
<dbReference type="GeneID" id="78284758"/>
<dbReference type="Gene3D" id="3.40.30.10">
    <property type="entry name" value="Glutaredoxin"/>
    <property type="match status" value="1"/>
</dbReference>
<dbReference type="AlphaFoldDB" id="A0A110A805"/>
<dbReference type="EMBL" id="LSTQ01000023">
    <property type="protein sequence ID" value="OAH26590.1"/>
    <property type="molecule type" value="Genomic_DNA"/>
</dbReference>
<dbReference type="InterPro" id="IPR008554">
    <property type="entry name" value="Glutaredoxin-like"/>
</dbReference>
<dbReference type="Proteomes" id="UP000076947">
    <property type="component" value="Unassembled WGS sequence"/>
</dbReference>
<organism evidence="1 2">
    <name type="scientific">Corynebacterium stationis</name>
    <dbReference type="NCBI Taxonomy" id="1705"/>
    <lineage>
        <taxon>Bacteria</taxon>
        <taxon>Bacillati</taxon>
        <taxon>Actinomycetota</taxon>
        <taxon>Actinomycetes</taxon>
        <taxon>Mycobacteriales</taxon>
        <taxon>Corynebacteriaceae</taxon>
        <taxon>Corynebacterium</taxon>
    </lineage>
</organism>
<dbReference type="Pfam" id="PF05768">
    <property type="entry name" value="Glrx-like"/>
    <property type="match status" value="1"/>
</dbReference>
<name>A0A110A805_9CORY</name>
<dbReference type="OrthoDB" id="8779161at2"/>
<sequence length="71" mass="7681">MVRTTCGSCKRVHEQITPVVAAAGAELVVRNVDHDPELAAEYGDRVPVVVVDGEEFSAWEVDNEELAAELS</sequence>
<evidence type="ECO:0000313" key="1">
    <source>
        <dbReference type="EMBL" id="OAH26590.1"/>
    </source>
</evidence>
<keyword evidence="2" id="KW-1185">Reference proteome</keyword>
<dbReference type="KEGG" id="csta:CSTAT_01970"/>
<reference evidence="2" key="1">
    <citation type="submission" date="2016-02" db="EMBL/GenBank/DDBJ databases">
        <authorList>
            <person name="Kaur G."/>
            <person name="Nair G.R."/>
            <person name="Mayilraj S."/>
        </authorList>
    </citation>
    <scope>NUCLEOTIDE SEQUENCE [LARGE SCALE GENOMIC DNA]</scope>
    <source>
        <strain evidence="2">GA-15</strain>
    </source>
</reference>